<evidence type="ECO:0000256" key="1">
    <source>
        <dbReference type="SAM" id="SignalP"/>
    </source>
</evidence>
<comment type="caution">
    <text evidence="2">The sequence shown here is derived from an EMBL/GenBank/DDBJ whole genome shotgun (WGS) entry which is preliminary data.</text>
</comment>
<evidence type="ECO:0000313" key="2">
    <source>
        <dbReference type="EMBL" id="GAA5503953.1"/>
    </source>
</evidence>
<keyword evidence="1" id="KW-0732">Signal</keyword>
<reference evidence="2 3" key="1">
    <citation type="submission" date="2024-02" db="EMBL/GenBank/DDBJ databases">
        <title>Deinococcus xinjiangensis NBRC 107630.</title>
        <authorList>
            <person name="Ichikawa N."/>
            <person name="Katano-Makiyama Y."/>
            <person name="Hidaka K."/>
        </authorList>
    </citation>
    <scope>NUCLEOTIDE SEQUENCE [LARGE SCALE GENOMIC DNA]</scope>
    <source>
        <strain evidence="2 3">NBRC 107630</strain>
    </source>
</reference>
<name>A0ABP9VFF1_9DEIO</name>
<protein>
    <recommendedName>
        <fullName evidence="4">Lipoprotein</fullName>
    </recommendedName>
</protein>
<evidence type="ECO:0000313" key="3">
    <source>
        <dbReference type="Proteomes" id="UP001458946"/>
    </source>
</evidence>
<dbReference type="EMBL" id="BAABRN010000076">
    <property type="protein sequence ID" value="GAA5503953.1"/>
    <property type="molecule type" value="Genomic_DNA"/>
</dbReference>
<proteinExistence type="predicted"/>
<dbReference type="Proteomes" id="UP001458946">
    <property type="component" value="Unassembled WGS sequence"/>
</dbReference>
<dbReference type="RefSeq" id="WP_353543918.1">
    <property type="nucleotide sequence ID" value="NZ_BAABRN010000076.1"/>
</dbReference>
<keyword evidence="3" id="KW-1185">Reference proteome</keyword>
<feature type="chain" id="PRO_5045157376" description="Lipoprotein" evidence="1">
    <location>
        <begin position="31"/>
        <end position="167"/>
    </location>
</feature>
<evidence type="ECO:0008006" key="4">
    <source>
        <dbReference type="Google" id="ProtNLM"/>
    </source>
</evidence>
<accession>A0ABP9VFF1</accession>
<feature type="signal peptide" evidence="1">
    <location>
        <begin position="1"/>
        <end position="30"/>
    </location>
</feature>
<sequence length="167" mass="17788">MTSSIIKHMLAWPVALLLGACAPAVQPAAAPITAQEAASCPLNTQPVRGLAVQSVIDGDYGSALTYGLLHDLPDAGYRVWKSSDYPDAWQTNLVITGQIDRLTSPKDQAALPYVVGHAELRVIDRASGNTVYTFGSASDLTGTPHPSLRDYVAGVQRALLGRFCQVR</sequence>
<gene>
    <name evidence="2" type="ORF">Dxin01_03721</name>
</gene>
<dbReference type="PROSITE" id="PS51257">
    <property type="entry name" value="PROKAR_LIPOPROTEIN"/>
    <property type="match status" value="1"/>
</dbReference>
<organism evidence="2 3">
    <name type="scientific">Deinococcus xinjiangensis</name>
    <dbReference type="NCBI Taxonomy" id="457454"/>
    <lineage>
        <taxon>Bacteria</taxon>
        <taxon>Thermotogati</taxon>
        <taxon>Deinococcota</taxon>
        <taxon>Deinococci</taxon>
        <taxon>Deinococcales</taxon>
        <taxon>Deinococcaceae</taxon>
        <taxon>Deinococcus</taxon>
    </lineage>
</organism>